<dbReference type="Pfam" id="PF02617">
    <property type="entry name" value="ClpS"/>
    <property type="match status" value="1"/>
</dbReference>
<dbReference type="Gene3D" id="3.30.1390.10">
    <property type="match status" value="1"/>
</dbReference>
<evidence type="ECO:0000313" key="4">
    <source>
        <dbReference type="EMBL" id="OGH04531.1"/>
    </source>
</evidence>
<evidence type="ECO:0000313" key="5">
    <source>
        <dbReference type="Proteomes" id="UP000177583"/>
    </source>
</evidence>
<accession>A0A1F6H2C7</accession>
<dbReference type="SUPFAM" id="SSF54736">
    <property type="entry name" value="ClpS-like"/>
    <property type="match status" value="1"/>
</dbReference>
<feature type="region of interest" description="Disordered" evidence="2">
    <location>
        <begin position="1"/>
        <end position="23"/>
    </location>
</feature>
<reference evidence="4 5" key="1">
    <citation type="journal article" date="2016" name="Nat. Commun.">
        <title>Thousands of microbial genomes shed light on interconnected biogeochemical processes in an aquifer system.</title>
        <authorList>
            <person name="Anantharaman K."/>
            <person name="Brown C.T."/>
            <person name="Hug L.A."/>
            <person name="Sharon I."/>
            <person name="Castelle C.J."/>
            <person name="Probst A.J."/>
            <person name="Thomas B.C."/>
            <person name="Singh A."/>
            <person name="Wilkins M.J."/>
            <person name="Karaoz U."/>
            <person name="Brodie E.L."/>
            <person name="Williams K.H."/>
            <person name="Hubbard S.S."/>
            <person name="Banfield J.F."/>
        </authorList>
    </citation>
    <scope>NUCLEOTIDE SEQUENCE [LARGE SCALE GENOMIC DNA]</scope>
</reference>
<dbReference type="Proteomes" id="UP000177583">
    <property type="component" value="Unassembled WGS sequence"/>
</dbReference>
<dbReference type="GO" id="GO:0030163">
    <property type="term" value="P:protein catabolic process"/>
    <property type="evidence" value="ECO:0007669"/>
    <property type="project" value="InterPro"/>
</dbReference>
<sequence>MSPKIGAKEQGHSQTQEERRLDQPRLYKVLLHNDDYTPMEFVVQILMDVFRKDEMSAMRIMLNVHNQGSGLCGVFPYEIAETKIAKVHELAQAHEYPLKASIEEE</sequence>
<dbReference type="PANTHER" id="PTHR33473">
    <property type="entry name" value="ATP-DEPENDENT CLP PROTEASE ADAPTER PROTEIN CLPS1, CHLOROPLASTIC"/>
    <property type="match status" value="1"/>
</dbReference>
<keyword evidence="4" id="KW-0378">Hydrolase</keyword>
<evidence type="ECO:0000256" key="2">
    <source>
        <dbReference type="SAM" id="MobiDB-lite"/>
    </source>
</evidence>
<comment type="similarity">
    <text evidence="1">Belongs to the ClpS family.</text>
</comment>
<gene>
    <name evidence="1" type="primary">clpS</name>
    <name evidence="4" type="ORF">A2557_03060</name>
</gene>
<name>A0A1F6H2C7_9PROT</name>
<comment type="subunit">
    <text evidence="1">Binds to the N-terminal domain of the chaperone ClpA.</text>
</comment>
<evidence type="ECO:0000259" key="3">
    <source>
        <dbReference type="Pfam" id="PF02617"/>
    </source>
</evidence>
<dbReference type="EMBL" id="MFNF01000002">
    <property type="protein sequence ID" value="OGH04531.1"/>
    <property type="molecule type" value="Genomic_DNA"/>
</dbReference>
<dbReference type="PANTHER" id="PTHR33473:SF19">
    <property type="entry name" value="ATP-DEPENDENT CLP PROTEASE ADAPTER PROTEIN CLPS"/>
    <property type="match status" value="1"/>
</dbReference>
<comment type="caution">
    <text evidence="4">The sequence shown here is derived from an EMBL/GenBank/DDBJ whole genome shotgun (WGS) entry which is preliminary data.</text>
</comment>
<protein>
    <recommendedName>
        <fullName evidence="1">ATP-dependent Clp protease adapter protein ClpS</fullName>
    </recommendedName>
</protein>
<dbReference type="InterPro" id="IPR014719">
    <property type="entry name" value="Ribosomal_bL12_C/ClpS-like"/>
</dbReference>
<dbReference type="InterPro" id="IPR003769">
    <property type="entry name" value="ClpS_core"/>
</dbReference>
<keyword evidence="4" id="KW-0645">Protease</keyword>
<dbReference type="GO" id="GO:0008233">
    <property type="term" value="F:peptidase activity"/>
    <property type="evidence" value="ECO:0007669"/>
    <property type="project" value="UniProtKB-KW"/>
</dbReference>
<dbReference type="FunFam" id="3.30.1390.10:FF:000002">
    <property type="entry name" value="ATP-dependent Clp protease adapter protein ClpS"/>
    <property type="match status" value="1"/>
</dbReference>
<comment type="function">
    <text evidence="1">Involved in the modulation of the specificity of the ClpAP-mediated ATP-dependent protein degradation.</text>
</comment>
<dbReference type="GO" id="GO:0006508">
    <property type="term" value="P:proteolysis"/>
    <property type="evidence" value="ECO:0007669"/>
    <property type="project" value="UniProtKB-UniRule"/>
</dbReference>
<proteinExistence type="inferred from homology"/>
<feature type="domain" description="Adaptor protein ClpS core" evidence="3">
    <location>
        <begin position="23"/>
        <end position="100"/>
    </location>
</feature>
<dbReference type="AlphaFoldDB" id="A0A1F6H2C7"/>
<evidence type="ECO:0000256" key="1">
    <source>
        <dbReference type="HAMAP-Rule" id="MF_00302"/>
    </source>
</evidence>
<dbReference type="InterPro" id="IPR022935">
    <property type="entry name" value="ClpS"/>
</dbReference>
<organism evidence="4 5">
    <name type="scientific">Candidatus Lambdaproteobacteria bacterium RIFOXYD2_FULL_56_26</name>
    <dbReference type="NCBI Taxonomy" id="1817773"/>
    <lineage>
        <taxon>Bacteria</taxon>
        <taxon>Pseudomonadati</taxon>
        <taxon>Pseudomonadota</taxon>
        <taxon>Candidatus Lambdaproteobacteria</taxon>
    </lineage>
</organism>
<dbReference type="HAMAP" id="MF_00302">
    <property type="entry name" value="ClpS"/>
    <property type="match status" value="1"/>
</dbReference>